<organism evidence="14 15">
    <name type="scientific">Carpinus fangiana</name>
    <dbReference type="NCBI Taxonomy" id="176857"/>
    <lineage>
        <taxon>Eukaryota</taxon>
        <taxon>Viridiplantae</taxon>
        <taxon>Streptophyta</taxon>
        <taxon>Embryophyta</taxon>
        <taxon>Tracheophyta</taxon>
        <taxon>Spermatophyta</taxon>
        <taxon>Magnoliopsida</taxon>
        <taxon>eudicotyledons</taxon>
        <taxon>Gunneridae</taxon>
        <taxon>Pentapetalae</taxon>
        <taxon>rosids</taxon>
        <taxon>fabids</taxon>
        <taxon>Fagales</taxon>
        <taxon>Betulaceae</taxon>
        <taxon>Carpinus</taxon>
    </lineage>
</organism>
<feature type="transmembrane region" description="Helical" evidence="12">
    <location>
        <begin position="320"/>
        <end position="343"/>
    </location>
</feature>
<dbReference type="InterPro" id="IPR045262">
    <property type="entry name" value="STP/PLT_plant"/>
</dbReference>
<feature type="region of interest" description="Disordered" evidence="11">
    <location>
        <begin position="1"/>
        <end position="24"/>
    </location>
</feature>
<evidence type="ECO:0000256" key="10">
    <source>
        <dbReference type="SAM" id="Coils"/>
    </source>
</evidence>
<feature type="transmembrane region" description="Helical" evidence="12">
    <location>
        <begin position="32"/>
        <end position="61"/>
    </location>
</feature>
<dbReference type="InterPro" id="IPR005829">
    <property type="entry name" value="Sugar_transporter_CS"/>
</dbReference>
<dbReference type="InterPro" id="IPR036259">
    <property type="entry name" value="MFS_trans_sf"/>
</dbReference>
<dbReference type="GO" id="GO:0016020">
    <property type="term" value="C:membrane"/>
    <property type="evidence" value="ECO:0007669"/>
    <property type="project" value="UniProtKB-SubCell"/>
</dbReference>
<dbReference type="PRINTS" id="PR00171">
    <property type="entry name" value="SUGRTRNSPORT"/>
</dbReference>
<dbReference type="GO" id="GO:0015293">
    <property type="term" value="F:symporter activity"/>
    <property type="evidence" value="ECO:0007669"/>
    <property type="project" value="UniProtKB-KW"/>
</dbReference>
<evidence type="ECO:0000256" key="9">
    <source>
        <dbReference type="RuleBase" id="RU003346"/>
    </source>
</evidence>
<keyword evidence="10" id="KW-0175">Coiled coil</keyword>
<dbReference type="InterPro" id="IPR005828">
    <property type="entry name" value="MFS_sugar_transport-like"/>
</dbReference>
<evidence type="ECO:0000256" key="8">
    <source>
        <dbReference type="ARBA" id="ARBA00023136"/>
    </source>
</evidence>
<dbReference type="EMBL" id="CM017322">
    <property type="protein sequence ID" value="KAE8008522.1"/>
    <property type="molecule type" value="Genomic_DNA"/>
</dbReference>
<keyword evidence="7 12" id="KW-1133">Transmembrane helix</keyword>
<dbReference type="PROSITE" id="PS50850">
    <property type="entry name" value="MFS"/>
    <property type="match status" value="1"/>
</dbReference>
<dbReference type="PROSITE" id="PS00216">
    <property type="entry name" value="SUGAR_TRANSPORT_1"/>
    <property type="match status" value="1"/>
</dbReference>
<dbReference type="Pfam" id="PF00083">
    <property type="entry name" value="Sugar_tr"/>
    <property type="match status" value="1"/>
</dbReference>
<evidence type="ECO:0000256" key="4">
    <source>
        <dbReference type="ARBA" id="ARBA00022597"/>
    </source>
</evidence>
<feature type="transmembrane region" description="Helical" evidence="12">
    <location>
        <begin position="290"/>
        <end position="313"/>
    </location>
</feature>
<evidence type="ECO:0000256" key="7">
    <source>
        <dbReference type="ARBA" id="ARBA00022989"/>
    </source>
</evidence>
<evidence type="ECO:0000259" key="13">
    <source>
        <dbReference type="PROSITE" id="PS50850"/>
    </source>
</evidence>
<evidence type="ECO:0000256" key="5">
    <source>
        <dbReference type="ARBA" id="ARBA00022692"/>
    </source>
</evidence>
<evidence type="ECO:0000256" key="1">
    <source>
        <dbReference type="ARBA" id="ARBA00004141"/>
    </source>
</evidence>
<evidence type="ECO:0000313" key="14">
    <source>
        <dbReference type="EMBL" id="KAE8008522.1"/>
    </source>
</evidence>
<feature type="transmembrane region" description="Helical" evidence="12">
    <location>
        <begin position="102"/>
        <end position="120"/>
    </location>
</feature>
<evidence type="ECO:0000256" key="12">
    <source>
        <dbReference type="SAM" id="Phobius"/>
    </source>
</evidence>
<sequence>MSDREDKTNAISGQPHKPIEDFDPPKKTKTNVYALSCAILASTTSVLLGYDIGVMSGAVIYIKEDLKINDVEVEVLSGILNLYCLIGSCVAGRTSDWIGRRYTIVLSQAIFFAGAILMGFATNYAFLMVFINVGILLGYVSNYAFSKLRTNLGWRFMLGVGAVPSVILGVVVLVMPESPRWLVMQGRLGDAEKILDKTSESKEEAQTRLADIKLAAGIPENSTDDIVQVPKVNRGEGVWKELFLHPTPSVRHVFIASVFLYFFQEASGIDAVVLYSPRIFEKAGITNSDIKLLCTVAVGFTKTVFVLTATFLLDRIGRRPLLLTSVGGMIVSLTILGVALTIIDHTVQKVMWAVALSIAMVLLFVAFFSIGMGPVTWVYTSEIFPLKLRAQGVSIGVAVQRVTSGVISMTFISLYKAITIGGAFFLFAGIALATLVFVYFCLPETQGRALEDMEGLFGNLMWNFPGYKKHKEVDGDGKVLICYSKNPVQ</sequence>
<dbReference type="Proteomes" id="UP000327013">
    <property type="component" value="Chromosome 2"/>
</dbReference>
<dbReference type="PANTHER" id="PTHR23500:SF424">
    <property type="entry name" value="POLYOL TRANSPORTER 5"/>
    <property type="match status" value="1"/>
</dbReference>
<evidence type="ECO:0000313" key="15">
    <source>
        <dbReference type="Proteomes" id="UP000327013"/>
    </source>
</evidence>
<evidence type="ECO:0000256" key="6">
    <source>
        <dbReference type="ARBA" id="ARBA00022847"/>
    </source>
</evidence>
<feature type="transmembrane region" description="Helical" evidence="12">
    <location>
        <begin position="152"/>
        <end position="175"/>
    </location>
</feature>
<accession>A0A5N6QRG4</accession>
<dbReference type="Gene3D" id="1.20.1250.20">
    <property type="entry name" value="MFS general substrate transporter like domains"/>
    <property type="match status" value="2"/>
</dbReference>
<feature type="transmembrane region" description="Helical" evidence="12">
    <location>
        <begin position="126"/>
        <end position="145"/>
    </location>
</feature>
<evidence type="ECO:0000256" key="2">
    <source>
        <dbReference type="ARBA" id="ARBA00010992"/>
    </source>
</evidence>
<name>A0A5N6QRG4_9ROSI</name>
<comment type="subcellular location">
    <subcellularLocation>
        <location evidence="1">Membrane</location>
        <topology evidence="1">Multi-pass membrane protein</topology>
    </subcellularLocation>
</comment>
<dbReference type="PANTHER" id="PTHR23500">
    <property type="entry name" value="SOLUTE CARRIER FAMILY 2, FACILITATED GLUCOSE TRANSPORTER"/>
    <property type="match status" value="1"/>
</dbReference>
<dbReference type="NCBIfam" id="TIGR00879">
    <property type="entry name" value="SP"/>
    <property type="match status" value="1"/>
</dbReference>
<dbReference type="InterPro" id="IPR003663">
    <property type="entry name" value="Sugar/inositol_transpt"/>
</dbReference>
<evidence type="ECO:0000256" key="11">
    <source>
        <dbReference type="SAM" id="MobiDB-lite"/>
    </source>
</evidence>
<keyword evidence="8 12" id="KW-0472">Membrane</keyword>
<dbReference type="AlphaFoldDB" id="A0A5N6QRG4"/>
<comment type="similarity">
    <text evidence="2 9">Belongs to the major facilitator superfamily. Sugar transporter (TC 2.A.1.1) family.</text>
</comment>
<evidence type="ECO:0000256" key="3">
    <source>
        <dbReference type="ARBA" id="ARBA00022448"/>
    </source>
</evidence>
<reference evidence="14 15" key="1">
    <citation type="submission" date="2019-06" db="EMBL/GenBank/DDBJ databases">
        <title>A chromosomal-level reference genome of Carpinus fangiana (Coryloideae, Betulaceae).</title>
        <authorList>
            <person name="Yang X."/>
            <person name="Wang Z."/>
            <person name="Zhang L."/>
            <person name="Hao G."/>
            <person name="Liu J."/>
            <person name="Yang Y."/>
        </authorList>
    </citation>
    <scope>NUCLEOTIDE SEQUENCE [LARGE SCALE GENOMIC DNA]</scope>
    <source>
        <strain evidence="14">Cfa_2016G</strain>
        <tissue evidence="14">Leaf</tissue>
    </source>
</reference>
<keyword evidence="15" id="KW-1185">Reference proteome</keyword>
<keyword evidence="6" id="KW-0769">Symport</keyword>
<keyword evidence="5 12" id="KW-0812">Transmembrane</keyword>
<feature type="domain" description="Major facilitator superfamily (MFS) profile" evidence="13">
    <location>
        <begin position="37"/>
        <end position="446"/>
    </location>
</feature>
<keyword evidence="3 9" id="KW-0813">Transport</keyword>
<dbReference type="InterPro" id="IPR020846">
    <property type="entry name" value="MFS_dom"/>
</dbReference>
<gene>
    <name evidence="14" type="ORF">FH972_005025</name>
</gene>
<dbReference type="GO" id="GO:0015144">
    <property type="term" value="F:carbohydrate transmembrane transporter activity"/>
    <property type="evidence" value="ECO:0007669"/>
    <property type="project" value="InterPro"/>
</dbReference>
<feature type="transmembrane region" description="Helical" evidence="12">
    <location>
        <begin position="418"/>
        <end position="442"/>
    </location>
</feature>
<keyword evidence="4" id="KW-0762">Sugar transport</keyword>
<dbReference type="OrthoDB" id="6339427at2759"/>
<feature type="transmembrane region" description="Helical" evidence="12">
    <location>
        <begin position="73"/>
        <end position="90"/>
    </location>
</feature>
<feature type="transmembrane region" description="Helical" evidence="12">
    <location>
        <begin position="355"/>
        <end position="380"/>
    </location>
</feature>
<protein>
    <recommendedName>
        <fullName evidence="13">Major facilitator superfamily (MFS) profile domain-containing protein</fullName>
    </recommendedName>
</protein>
<proteinExistence type="inferred from homology"/>
<feature type="coiled-coil region" evidence="10">
    <location>
        <begin position="188"/>
        <end position="215"/>
    </location>
</feature>
<dbReference type="SUPFAM" id="SSF103473">
    <property type="entry name" value="MFS general substrate transporter"/>
    <property type="match status" value="1"/>
</dbReference>